<evidence type="ECO:0000256" key="2">
    <source>
        <dbReference type="ARBA" id="ARBA00022519"/>
    </source>
</evidence>
<feature type="domain" description="Glycosyl transferase family 51" evidence="11">
    <location>
        <begin position="3"/>
        <end position="103"/>
    </location>
</feature>
<sequence length="135" mass="14821">NASGGRIRGGSTISQQTAKNVFLWQGGGYARKAAEAWFTVLIEAIWGKRRIMEVYLNVAETGIGTYGVEAGARRYFGHGADRLTEREAARIAAVLPLPKKRAGVAPQGFTRRYGNTITRRIGIVRRDRLDACVRG</sequence>
<evidence type="ECO:0000256" key="10">
    <source>
        <dbReference type="ARBA" id="ARBA00023316"/>
    </source>
</evidence>
<dbReference type="Pfam" id="PF00912">
    <property type="entry name" value="Transgly"/>
    <property type="match status" value="1"/>
</dbReference>
<dbReference type="GO" id="GO:0008360">
    <property type="term" value="P:regulation of cell shape"/>
    <property type="evidence" value="ECO:0007669"/>
    <property type="project" value="UniProtKB-KW"/>
</dbReference>
<keyword evidence="2" id="KW-0997">Cell inner membrane</keyword>
<dbReference type="Gene3D" id="1.10.3810.10">
    <property type="entry name" value="Biosynthetic peptidoglycan transglycosylase-like"/>
    <property type="match status" value="1"/>
</dbReference>
<dbReference type="Proteomes" id="UP000262699">
    <property type="component" value="Unassembled WGS sequence"/>
</dbReference>
<keyword evidence="5" id="KW-0812">Transmembrane</keyword>
<feature type="non-terminal residue" evidence="12">
    <location>
        <position position="1"/>
    </location>
</feature>
<dbReference type="InterPro" id="IPR011812">
    <property type="entry name" value="Pep_trsgly"/>
</dbReference>
<dbReference type="PANTHER" id="PTHR30400">
    <property type="entry name" value="MONOFUNCTIONAL BIOSYNTHETIC PEPTIDOGLYCAN TRANSGLYCOSYLASE"/>
    <property type="match status" value="1"/>
</dbReference>
<accession>A0A3D0WAW4</accession>
<dbReference type="SUPFAM" id="SSF53955">
    <property type="entry name" value="Lysozyme-like"/>
    <property type="match status" value="1"/>
</dbReference>
<keyword evidence="10" id="KW-0961">Cell wall biogenesis/degradation</keyword>
<dbReference type="GO" id="GO:0009252">
    <property type="term" value="P:peptidoglycan biosynthetic process"/>
    <property type="evidence" value="ECO:0007669"/>
    <property type="project" value="UniProtKB-KW"/>
</dbReference>
<keyword evidence="4" id="KW-0808">Transferase</keyword>
<keyword evidence="9" id="KW-0472">Membrane</keyword>
<protein>
    <submittedName>
        <fullName evidence="12">Monofunctional biosynthetic peptidoglycan transglycosylase</fullName>
    </submittedName>
</protein>
<dbReference type="GO" id="GO:0016763">
    <property type="term" value="F:pentosyltransferase activity"/>
    <property type="evidence" value="ECO:0007669"/>
    <property type="project" value="InterPro"/>
</dbReference>
<keyword evidence="6" id="KW-0133">Cell shape</keyword>
<dbReference type="InterPro" id="IPR036950">
    <property type="entry name" value="PBP_transglycosylase"/>
</dbReference>
<reference evidence="12 13" key="1">
    <citation type="journal article" date="2018" name="Nat. Biotechnol.">
        <title>A standardized bacterial taxonomy based on genome phylogeny substantially revises the tree of life.</title>
        <authorList>
            <person name="Parks D.H."/>
            <person name="Chuvochina M."/>
            <person name="Waite D.W."/>
            <person name="Rinke C."/>
            <person name="Skarshewski A."/>
            <person name="Chaumeil P.A."/>
            <person name="Hugenholtz P."/>
        </authorList>
    </citation>
    <scope>NUCLEOTIDE SEQUENCE [LARGE SCALE GENOMIC DNA]</scope>
    <source>
        <strain evidence="12">UBA9015</strain>
    </source>
</reference>
<keyword evidence="1" id="KW-1003">Cell membrane</keyword>
<name>A0A3D0WAW4_9SPHN</name>
<dbReference type="InterPro" id="IPR001264">
    <property type="entry name" value="Glyco_trans_51"/>
</dbReference>
<evidence type="ECO:0000256" key="3">
    <source>
        <dbReference type="ARBA" id="ARBA00022676"/>
    </source>
</evidence>
<evidence type="ECO:0000256" key="1">
    <source>
        <dbReference type="ARBA" id="ARBA00022475"/>
    </source>
</evidence>
<dbReference type="GO" id="GO:0016020">
    <property type="term" value="C:membrane"/>
    <property type="evidence" value="ECO:0007669"/>
    <property type="project" value="InterPro"/>
</dbReference>
<dbReference type="GO" id="GO:0071555">
    <property type="term" value="P:cell wall organization"/>
    <property type="evidence" value="ECO:0007669"/>
    <property type="project" value="UniProtKB-KW"/>
</dbReference>
<evidence type="ECO:0000313" key="12">
    <source>
        <dbReference type="EMBL" id="HCB75881.1"/>
    </source>
</evidence>
<evidence type="ECO:0000256" key="5">
    <source>
        <dbReference type="ARBA" id="ARBA00022692"/>
    </source>
</evidence>
<evidence type="ECO:0000256" key="4">
    <source>
        <dbReference type="ARBA" id="ARBA00022679"/>
    </source>
</evidence>
<dbReference type="EMBL" id="DOYJ01000194">
    <property type="protein sequence ID" value="HCB75881.1"/>
    <property type="molecule type" value="Genomic_DNA"/>
</dbReference>
<evidence type="ECO:0000256" key="9">
    <source>
        <dbReference type="ARBA" id="ARBA00023136"/>
    </source>
</evidence>
<evidence type="ECO:0000256" key="8">
    <source>
        <dbReference type="ARBA" id="ARBA00022989"/>
    </source>
</evidence>
<evidence type="ECO:0000313" key="13">
    <source>
        <dbReference type="Proteomes" id="UP000262699"/>
    </source>
</evidence>
<dbReference type="AlphaFoldDB" id="A0A3D0WAW4"/>
<organism evidence="12 13">
    <name type="scientific">Sphingomonas bacterium</name>
    <dbReference type="NCBI Taxonomy" id="1895847"/>
    <lineage>
        <taxon>Bacteria</taxon>
        <taxon>Pseudomonadati</taxon>
        <taxon>Pseudomonadota</taxon>
        <taxon>Alphaproteobacteria</taxon>
        <taxon>Sphingomonadales</taxon>
        <taxon>Sphingomonadaceae</taxon>
        <taxon>Sphingomonas</taxon>
    </lineage>
</organism>
<dbReference type="GO" id="GO:0009274">
    <property type="term" value="C:peptidoglycan-based cell wall"/>
    <property type="evidence" value="ECO:0007669"/>
    <property type="project" value="InterPro"/>
</dbReference>
<comment type="caution">
    <text evidence="12">The sequence shown here is derived from an EMBL/GenBank/DDBJ whole genome shotgun (WGS) entry which is preliminary data.</text>
</comment>
<dbReference type="InterPro" id="IPR023346">
    <property type="entry name" value="Lysozyme-like_dom_sf"/>
</dbReference>
<proteinExistence type="predicted"/>
<keyword evidence="3" id="KW-0328">Glycosyltransferase</keyword>
<keyword evidence="8" id="KW-1133">Transmembrane helix</keyword>
<gene>
    <name evidence="12" type="ORF">DEP91_06860</name>
</gene>
<evidence type="ECO:0000256" key="7">
    <source>
        <dbReference type="ARBA" id="ARBA00022984"/>
    </source>
</evidence>
<dbReference type="PANTHER" id="PTHR30400:SF0">
    <property type="entry name" value="BIOSYNTHETIC PEPTIDOGLYCAN TRANSGLYCOSYLASE"/>
    <property type="match status" value="1"/>
</dbReference>
<keyword evidence="7" id="KW-0573">Peptidoglycan synthesis</keyword>
<evidence type="ECO:0000256" key="6">
    <source>
        <dbReference type="ARBA" id="ARBA00022960"/>
    </source>
</evidence>
<evidence type="ECO:0000259" key="11">
    <source>
        <dbReference type="Pfam" id="PF00912"/>
    </source>
</evidence>